<organism evidence="2 3">
    <name type="scientific">Desulfovibrio fairfieldensis</name>
    <dbReference type="NCBI Taxonomy" id="44742"/>
    <lineage>
        <taxon>Bacteria</taxon>
        <taxon>Pseudomonadati</taxon>
        <taxon>Thermodesulfobacteriota</taxon>
        <taxon>Desulfovibrionia</taxon>
        <taxon>Desulfovibrionales</taxon>
        <taxon>Desulfovibrionaceae</taxon>
        <taxon>Desulfovibrio</taxon>
    </lineage>
</organism>
<dbReference type="RefSeq" id="WP_062252819.1">
    <property type="nucleotide sequence ID" value="NZ_CP014229.1"/>
</dbReference>
<reference evidence="3" key="1">
    <citation type="submission" date="2016-02" db="EMBL/GenBank/DDBJ databases">
        <authorList>
            <person name="Holder M.E."/>
            <person name="Ajami N.J."/>
            <person name="Petrosino J.F."/>
        </authorList>
    </citation>
    <scope>NUCLEOTIDE SEQUENCE [LARGE SCALE GENOMIC DNA]</scope>
    <source>
        <strain evidence="3">CCUG 45958</strain>
    </source>
</reference>
<accession>A0A0X8JKZ7</accession>
<feature type="signal peptide" evidence="1">
    <location>
        <begin position="1"/>
        <end position="19"/>
    </location>
</feature>
<dbReference type="Proteomes" id="UP000069241">
    <property type="component" value="Chromosome"/>
</dbReference>
<evidence type="ECO:0000313" key="2">
    <source>
        <dbReference type="EMBL" id="AMD90298.1"/>
    </source>
</evidence>
<keyword evidence="3" id="KW-1185">Reference proteome</keyword>
<evidence type="ECO:0000256" key="1">
    <source>
        <dbReference type="SAM" id="SignalP"/>
    </source>
</evidence>
<sequence length="222" mass="25351">MKTLFTAFLVLCLAVPAYAAEEKIPLFKDVYYGMSKAAVRKGTSALPCEEDILKGQLCRKKPVNFGKQKWEQIFYFDNDKLVSVSLFKGLEGKSLQNVMRTIADNGYSVILMHNGTKHIDKLEEWSKGPNNDADSAMLKFERDSMDANQLTYTLIEDDGIMKAVEKQNHLSRNIQELMENAPRNLRAVEVYRSRMSLCVKFMAPVAYIQDNQKNQEEVSDTF</sequence>
<dbReference type="EMBL" id="CP014229">
    <property type="protein sequence ID" value="AMD90298.1"/>
    <property type="molecule type" value="Genomic_DNA"/>
</dbReference>
<protein>
    <submittedName>
        <fullName evidence="2">Uncharacterized protein</fullName>
    </submittedName>
</protein>
<name>A0A0X8JKZ7_9BACT</name>
<proteinExistence type="predicted"/>
<feature type="chain" id="PRO_5007067497" evidence="1">
    <location>
        <begin position="20"/>
        <end position="222"/>
    </location>
</feature>
<keyword evidence="1" id="KW-0732">Signal</keyword>
<dbReference type="STRING" id="44742.AXF13_09275"/>
<dbReference type="KEGG" id="dfi:AXF13_09275"/>
<evidence type="ECO:0000313" key="3">
    <source>
        <dbReference type="Proteomes" id="UP000069241"/>
    </source>
</evidence>
<dbReference type="AlphaFoldDB" id="A0A0X8JKZ7"/>
<gene>
    <name evidence="2" type="ORF">AXF13_09275</name>
</gene>